<dbReference type="PANTHER" id="PTHR46720">
    <property type="entry name" value="HYDROXYLASE, PUTATIVE (AFU_ORTHOLOGUE AFUA_3G01460)-RELATED"/>
    <property type="match status" value="1"/>
</dbReference>
<dbReference type="GO" id="GO:0016491">
    <property type="term" value="F:oxidoreductase activity"/>
    <property type="evidence" value="ECO:0007669"/>
    <property type="project" value="UniProtKB-KW"/>
</dbReference>
<organism evidence="5 6">
    <name type="scientific">Moniliophthora roreri (strain MCA 2997)</name>
    <name type="common">Cocoa frosty pod rot fungus</name>
    <name type="synonym">Crinipellis roreri</name>
    <dbReference type="NCBI Taxonomy" id="1381753"/>
    <lineage>
        <taxon>Eukaryota</taxon>
        <taxon>Fungi</taxon>
        <taxon>Dikarya</taxon>
        <taxon>Basidiomycota</taxon>
        <taxon>Agaricomycotina</taxon>
        <taxon>Agaricomycetes</taxon>
        <taxon>Agaricomycetidae</taxon>
        <taxon>Agaricales</taxon>
        <taxon>Marasmiineae</taxon>
        <taxon>Marasmiaceae</taxon>
        <taxon>Moniliophthora</taxon>
    </lineage>
</organism>
<dbReference type="GO" id="GO:0071949">
    <property type="term" value="F:FAD binding"/>
    <property type="evidence" value="ECO:0007669"/>
    <property type="project" value="InterPro"/>
</dbReference>
<accession>V2XFI7</accession>
<comment type="caution">
    <text evidence="5">The sequence shown here is derived from an EMBL/GenBank/DDBJ whole genome shotgun (WGS) entry which is preliminary data.</text>
</comment>
<keyword evidence="1" id="KW-0285">Flavoprotein</keyword>
<dbReference type="Gene3D" id="3.50.50.60">
    <property type="entry name" value="FAD/NAD(P)-binding domain"/>
    <property type="match status" value="1"/>
</dbReference>
<dbReference type="SUPFAM" id="SSF51905">
    <property type="entry name" value="FAD/NAD(P)-binding domain"/>
    <property type="match status" value="1"/>
</dbReference>
<dbReference type="AlphaFoldDB" id="V2XFI7"/>
<dbReference type="PRINTS" id="PR00420">
    <property type="entry name" value="RNGMNOXGNASE"/>
</dbReference>
<keyword evidence="3" id="KW-0560">Oxidoreductase</keyword>
<dbReference type="PANTHER" id="PTHR46720:SF3">
    <property type="entry name" value="FAD-BINDING DOMAIN-CONTAINING PROTEIN-RELATED"/>
    <property type="match status" value="1"/>
</dbReference>
<evidence type="ECO:0000313" key="5">
    <source>
        <dbReference type="EMBL" id="ESK91596.1"/>
    </source>
</evidence>
<proteinExistence type="predicted"/>
<name>V2XFI7_MONRO</name>
<protein>
    <submittedName>
        <fullName evidence="5">Salicylate hydroxylase</fullName>
    </submittedName>
</protein>
<dbReference type="Proteomes" id="UP000017559">
    <property type="component" value="Unassembled WGS sequence"/>
</dbReference>
<sequence length="446" mass="49696">MLHSTVKLRVAICGNGIGGLTHAYALSRFPSISVNVYESTPELSVFGAGIGMWPRTWAVLEAMGLADDMRKVSLSFPAQDKTLAFSFRRSDQAKGIEFLKMKGRGNLTTFHRGHFQGTVLRRLPPSCQIHYSKRLNSYSRDDNGPIRLHFQDGTTATCDVLVGADGIRSVTRSCLLLERSAVAQSKGRSPADTSQLDPEFSGWTAYRSLIPCDGLGTRGSDGISLPQHPVVYIGQNTFIIVYPVSFGQMINLVVFNLKKELQGSIYPGHWSENVGLNEVYSLTSFEKWEPEARAWLKLIQNPTKWAIHTVKPLSSYVFENVALLGDAAHACVPHQGTGAGQAIEDAYILAELLGHSSTTRDTIPRALRIYDSIRRPWTQEVANRAQLNGRYLALGLDGFDFDNSPVIDIERNLRKLGSLLMDNWKWSWETDVREVLQKAIERLEEV</sequence>
<dbReference type="GO" id="GO:0044550">
    <property type="term" value="P:secondary metabolite biosynthetic process"/>
    <property type="evidence" value="ECO:0007669"/>
    <property type="project" value="TreeGrafter"/>
</dbReference>
<dbReference type="InterPro" id="IPR036188">
    <property type="entry name" value="FAD/NAD-bd_sf"/>
</dbReference>
<dbReference type="OrthoDB" id="417877at2759"/>
<dbReference type="STRING" id="1381753.V2XFI7"/>
<evidence type="ECO:0000259" key="4">
    <source>
        <dbReference type="Pfam" id="PF01494"/>
    </source>
</evidence>
<evidence type="ECO:0000256" key="3">
    <source>
        <dbReference type="ARBA" id="ARBA00023002"/>
    </source>
</evidence>
<evidence type="ECO:0000256" key="1">
    <source>
        <dbReference type="ARBA" id="ARBA00022630"/>
    </source>
</evidence>
<dbReference type="SUPFAM" id="SSF54373">
    <property type="entry name" value="FAD-linked reductases, C-terminal domain"/>
    <property type="match status" value="1"/>
</dbReference>
<dbReference type="InterPro" id="IPR051104">
    <property type="entry name" value="FAD_monoxygenase"/>
</dbReference>
<dbReference type="EMBL" id="AWSO01000333">
    <property type="protein sequence ID" value="ESK91596.1"/>
    <property type="molecule type" value="Genomic_DNA"/>
</dbReference>
<dbReference type="KEGG" id="mrr:Moror_2514"/>
<feature type="domain" description="FAD-binding" evidence="4">
    <location>
        <begin position="8"/>
        <end position="181"/>
    </location>
</feature>
<dbReference type="HOGENOM" id="CLU_009665_6_3_1"/>
<keyword evidence="2" id="KW-0274">FAD</keyword>
<gene>
    <name evidence="5" type="ORF">Moror_2514</name>
</gene>
<reference evidence="5 6" key="1">
    <citation type="journal article" date="2014" name="BMC Genomics">
        <title>Genome and secretome analysis of the hemibiotrophic fungal pathogen, Moniliophthora roreri, which causes frosty pod rot disease of cacao: mechanisms of the biotrophic and necrotrophic phases.</title>
        <authorList>
            <person name="Meinhardt L.W."/>
            <person name="Costa G.G.L."/>
            <person name="Thomazella D.P.T."/>
            <person name="Teixeira P.J.P.L."/>
            <person name="Carazzolle M.F."/>
            <person name="Schuster S.C."/>
            <person name="Carlson J.E."/>
            <person name="Guiltinan M.J."/>
            <person name="Mieczkowski P."/>
            <person name="Farmer A."/>
            <person name="Ramaraj T."/>
            <person name="Crozier J."/>
            <person name="Davis R.E."/>
            <person name="Shao J."/>
            <person name="Melnick R.L."/>
            <person name="Pereira G.A.G."/>
            <person name="Bailey B.A."/>
        </authorList>
    </citation>
    <scope>NUCLEOTIDE SEQUENCE [LARGE SCALE GENOMIC DNA]</scope>
    <source>
        <strain evidence="5 6">MCA 2997</strain>
    </source>
</reference>
<dbReference type="InterPro" id="IPR002938">
    <property type="entry name" value="FAD-bd"/>
</dbReference>
<evidence type="ECO:0000256" key="2">
    <source>
        <dbReference type="ARBA" id="ARBA00022827"/>
    </source>
</evidence>
<feature type="domain" description="FAD-binding" evidence="4">
    <location>
        <begin position="313"/>
        <end position="384"/>
    </location>
</feature>
<evidence type="ECO:0000313" key="6">
    <source>
        <dbReference type="Proteomes" id="UP000017559"/>
    </source>
</evidence>
<keyword evidence="6" id="KW-1185">Reference proteome</keyword>
<dbReference type="Pfam" id="PF01494">
    <property type="entry name" value="FAD_binding_3"/>
    <property type="match status" value="2"/>
</dbReference>